<dbReference type="HOGENOM" id="CLU_2680490_0_0_5"/>
<dbReference type="GeneID" id="93014882"/>
<proteinExistence type="predicted"/>
<reference evidence="2" key="1">
    <citation type="submission" date="2009-01" db="EMBL/GenBank/DDBJ databases">
        <title>The Genome Sequence of Brucella pinnipedialis M292/94/1.</title>
        <authorList>
            <consortium name="The Broad Institute Genome Sequencing Platform"/>
            <person name="Ward D."/>
            <person name="Young S.K."/>
            <person name="Kodira C.D."/>
            <person name="Zeng Q."/>
            <person name="Koehrsen M."/>
            <person name="Alvarado L."/>
            <person name="Berlin A."/>
            <person name="Borenstein D."/>
            <person name="Chen Z."/>
            <person name="Engels R."/>
            <person name="Freedman E."/>
            <person name="Gellesch M."/>
            <person name="Goldberg J."/>
            <person name="Griggs A."/>
            <person name="Gujja S."/>
            <person name="Heiman D."/>
            <person name="Hepburn T."/>
            <person name="Howarth C."/>
            <person name="Jen D."/>
            <person name="Larson L."/>
            <person name="Lewis B."/>
            <person name="Mehta T."/>
            <person name="Park D."/>
            <person name="Pearson M."/>
            <person name="Roberts A."/>
            <person name="Saif S."/>
            <person name="Shea T."/>
            <person name="Shenoy N."/>
            <person name="Sisk P."/>
            <person name="Stolte C."/>
            <person name="Sykes S."/>
            <person name="Walk T."/>
            <person name="White J."/>
            <person name="Yandava C."/>
            <person name="Whatmore A.M."/>
            <person name="Perrett L.L."/>
            <person name="O'Callaghan D."/>
            <person name="Nusbaum C."/>
            <person name="Galagan J."/>
            <person name="Birren B."/>
        </authorList>
    </citation>
    <scope>NUCLEOTIDE SEQUENCE [LARGE SCALE GENOMIC DNA]</scope>
    <source>
        <strain evidence="2">M292/94/1</strain>
    </source>
</reference>
<gene>
    <name evidence="2" type="ORF">BALG_02338</name>
</gene>
<dbReference type="EMBL" id="EQ999534">
    <property type="protein sequence ID" value="EEZ28985.1"/>
    <property type="molecule type" value="Genomic_DNA"/>
</dbReference>
<protein>
    <submittedName>
        <fullName evidence="2">Uncharacterized protein</fullName>
    </submittedName>
</protein>
<feature type="region of interest" description="Disordered" evidence="1">
    <location>
        <begin position="1"/>
        <end position="24"/>
    </location>
</feature>
<dbReference type="AlphaFoldDB" id="A0A0E1WVY8"/>
<evidence type="ECO:0000256" key="1">
    <source>
        <dbReference type="SAM" id="MobiDB-lite"/>
    </source>
</evidence>
<name>A0A0E1WVY8_9HYPH</name>
<organism evidence="2">
    <name type="scientific">Brucella pinnipedialis M292/94/1</name>
    <dbReference type="NCBI Taxonomy" id="520462"/>
    <lineage>
        <taxon>Bacteria</taxon>
        <taxon>Pseudomonadati</taxon>
        <taxon>Pseudomonadota</taxon>
        <taxon>Alphaproteobacteria</taxon>
        <taxon>Hyphomicrobiales</taxon>
        <taxon>Brucellaceae</taxon>
        <taxon>Brucella/Ochrobactrum group</taxon>
        <taxon>Brucella</taxon>
    </lineage>
</organism>
<dbReference type="RefSeq" id="WP_002966040.1">
    <property type="nucleotide sequence ID" value="NZ_EQ999534.1"/>
</dbReference>
<dbReference type="Proteomes" id="UP000004659">
    <property type="component" value="Unassembled WGS sequence"/>
</dbReference>
<accession>A0A0E1WVY8</accession>
<evidence type="ECO:0000313" key="2">
    <source>
        <dbReference type="EMBL" id="EEZ28985.1"/>
    </source>
</evidence>
<sequence>MRRPENRPIHDAMPKDIERPAISGREDADAIHTLKMFNRRTGFWYKSTLPDVEARLSFPERAIFQKEGKPCGSC</sequence>